<dbReference type="InterPro" id="IPR002201">
    <property type="entry name" value="Glyco_trans_9"/>
</dbReference>
<dbReference type="Proteomes" id="UP000565572">
    <property type="component" value="Unassembled WGS sequence"/>
</dbReference>
<dbReference type="EMBL" id="JACHZG010000001">
    <property type="protein sequence ID" value="MBB3326731.1"/>
    <property type="molecule type" value="Genomic_DNA"/>
</dbReference>
<proteinExistence type="predicted"/>
<dbReference type="CDD" id="cd03789">
    <property type="entry name" value="GT9_LPS_heptosyltransferase"/>
    <property type="match status" value="1"/>
</dbReference>
<keyword evidence="2 4" id="KW-0808">Transferase</keyword>
<dbReference type="GO" id="GO:0005829">
    <property type="term" value="C:cytosol"/>
    <property type="evidence" value="ECO:0007669"/>
    <property type="project" value="TreeGrafter"/>
</dbReference>
<organism evidence="4 5">
    <name type="scientific">Microlunatus antarcticus</name>
    <dbReference type="NCBI Taxonomy" id="53388"/>
    <lineage>
        <taxon>Bacteria</taxon>
        <taxon>Bacillati</taxon>
        <taxon>Actinomycetota</taxon>
        <taxon>Actinomycetes</taxon>
        <taxon>Propionibacteriales</taxon>
        <taxon>Propionibacteriaceae</taxon>
        <taxon>Microlunatus</taxon>
    </lineage>
</organism>
<dbReference type="PANTHER" id="PTHR30160">
    <property type="entry name" value="TETRAACYLDISACCHARIDE 4'-KINASE-RELATED"/>
    <property type="match status" value="1"/>
</dbReference>
<evidence type="ECO:0000313" key="4">
    <source>
        <dbReference type="EMBL" id="MBB3326731.1"/>
    </source>
</evidence>
<dbReference type="AlphaFoldDB" id="A0A7W5JUW3"/>
<dbReference type="InterPro" id="IPR051199">
    <property type="entry name" value="LPS_LOS_Heptosyltrfase"/>
</dbReference>
<evidence type="ECO:0000256" key="3">
    <source>
        <dbReference type="SAM" id="MobiDB-lite"/>
    </source>
</evidence>
<dbReference type="RefSeq" id="WP_198423301.1">
    <property type="nucleotide sequence ID" value="NZ_JACHZG010000001.1"/>
</dbReference>
<evidence type="ECO:0000256" key="1">
    <source>
        <dbReference type="ARBA" id="ARBA00022676"/>
    </source>
</evidence>
<accession>A0A7W5JUW3</accession>
<dbReference type="PANTHER" id="PTHR30160:SF1">
    <property type="entry name" value="LIPOPOLYSACCHARIDE 1,2-N-ACETYLGLUCOSAMINETRANSFERASE-RELATED"/>
    <property type="match status" value="1"/>
</dbReference>
<dbReference type="GO" id="GO:0009244">
    <property type="term" value="P:lipopolysaccharide core region biosynthetic process"/>
    <property type="evidence" value="ECO:0007669"/>
    <property type="project" value="TreeGrafter"/>
</dbReference>
<evidence type="ECO:0000313" key="5">
    <source>
        <dbReference type="Proteomes" id="UP000565572"/>
    </source>
</evidence>
<reference evidence="4 5" key="1">
    <citation type="submission" date="2020-08" db="EMBL/GenBank/DDBJ databases">
        <title>Sequencing the genomes of 1000 actinobacteria strains.</title>
        <authorList>
            <person name="Klenk H.-P."/>
        </authorList>
    </citation>
    <scope>NUCLEOTIDE SEQUENCE [LARGE SCALE GENOMIC DNA]</scope>
    <source>
        <strain evidence="4 5">DSM 11053</strain>
    </source>
</reference>
<evidence type="ECO:0000256" key="2">
    <source>
        <dbReference type="ARBA" id="ARBA00022679"/>
    </source>
</evidence>
<keyword evidence="5" id="KW-1185">Reference proteome</keyword>
<feature type="region of interest" description="Disordered" evidence="3">
    <location>
        <begin position="1"/>
        <end position="22"/>
    </location>
</feature>
<keyword evidence="1" id="KW-0328">Glycosyltransferase</keyword>
<protein>
    <submittedName>
        <fullName evidence="4">ADP-heptose:LPS heptosyltransferase</fullName>
    </submittedName>
</protein>
<gene>
    <name evidence="4" type="ORF">FHX39_001675</name>
</gene>
<dbReference type="Pfam" id="PF01075">
    <property type="entry name" value="Glyco_transf_9"/>
    <property type="match status" value="1"/>
</dbReference>
<comment type="caution">
    <text evidence="4">The sequence shown here is derived from an EMBL/GenBank/DDBJ whole genome shotgun (WGS) entry which is preliminary data.</text>
</comment>
<name>A0A7W5JUW3_9ACTN</name>
<dbReference type="GO" id="GO:0008713">
    <property type="term" value="F:ADP-heptose-lipopolysaccharide heptosyltransferase activity"/>
    <property type="evidence" value="ECO:0007669"/>
    <property type="project" value="TreeGrafter"/>
</dbReference>
<dbReference type="SUPFAM" id="SSF53756">
    <property type="entry name" value="UDP-Glycosyltransferase/glycogen phosphorylase"/>
    <property type="match status" value="1"/>
</dbReference>
<sequence length="385" mass="40203">MPEPTPTEPTPTGPALDLPARPAGPIPGVRRIAVLRANGIGDYVVSEPALSALREAYPDAEITLLGAAHHAALLDGRPGPVDRVVRLPLVSGVRVKSDVPDASPEELEAWCAEQRAYGYDLAVQLHGGGGNSNPLLLRLGARVSVGAAAPGAPRTDRWVPYTAYQHDTVRWLEVVAAAGARSTRLEPGLAVTAADLDASEAAVPHDDRPLVVVHPGATDARRCYPEDRLGRVARALADDGARVVVVGGPADAERVARVAEGYGAEMETVVGGLTLGGLVGTLARASLMIGNDSGPRHLAGAVGTPTVGVFTYANLADVAPLTRTWHRVLVSWHGGCQVCGMRVLDGWCGHHASATHDVPEADLLAATQELWQQVVGSGRTRPYAP</sequence>
<feature type="compositionally biased region" description="Pro residues" evidence="3">
    <location>
        <begin position="1"/>
        <end position="12"/>
    </location>
</feature>
<dbReference type="Gene3D" id="3.40.50.2000">
    <property type="entry name" value="Glycogen Phosphorylase B"/>
    <property type="match status" value="2"/>
</dbReference>